<dbReference type="EMBL" id="CP001344">
    <property type="protein sequence ID" value="ACL45704.1"/>
    <property type="molecule type" value="Genomic_DNA"/>
</dbReference>
<sequence length="88" mass="10127">MSLEELQDHLNADPDLAKVRIQLNYAYEVISLVLNRVPGQHVDYSILKDKILDIFKTQKLDSPVKKIICIGRVAGSQKAEYREEFLKL</sequence>
<protein>
    <submittedName>
        <fullName evidence="1">Uncharacterized protein</fullName>
    </submittedName>
</protein>
<gene>
    <name evidence="1" type="ordered locus">Cyan7425_3380</name>
</gene>
<proteinExistence type="predicted"/>
<reference evidence="1" key="1">
    <citation type="submission" date="2009-01" db="EMBL/GenBank/DDBJ databases">
        <title>Complete sequence of chromosome Cyanothece sp. PCC 7425.</title>
        <authorList>
            <consortium name="US DOE Joint Genome Institute"/>
            <person name="Lucas S."/>
            <person name="Copeland A."/>
            <person name="Lapidus A."/>
            <person name="Glavina del Rio T."/>
            <person name="Dalin E."/>
            <person name="Tice H."/>
            <person name="Bruce D."/>
            <person name="Goodwin L."/>
            <person name="Pitluck S."/>
            <person name="Sims D."/>
            <person name="Meineke L."/>
            <person name="Brettin T."/>
            <person name="Detter J.C."/>
            <person name="Han C."/>
            <person name="Larimer F."/>
            <person name="Land M."/>
            <person name="Hauser L."/>
            <person name="Kyrpides N."/>
            <person name="Ovchinnikova G."/>
            <person name="Liberton M."/>
            <person name="Stoeckel J."/>
            <person name="Banerjee A."/>
            <person name="Singh A."/>
            <person name="Page L."/>
            <person name="Sato H."/>
            <person name="Zhao L."/>
            <person name="Sherman L."/>
            <person name="Pakrasi H."/>
            <person name="Richardson P."/>
        </authorList>
    </citation>
    <scope>NUCLEOTIDE SEQUENCE</scope>
    <source>
        <strain evidence="1">PCC 7425</strain>
    </source>
</reference>
<name>B8HPZ5_CYAP4</name>
<evidence type="ECO:0000313" key="1">
    <source>
        <dbReference type="EMBL" id="ACL45704.1"/>
    </source>
</evidence>
<dbReference type="KEGG" id="cyn:Cyan7425_3380"/>
<organism evidence="1">
    <name type="scientific">Cyanothece sp. (strain PCC 7425 / ATCC 29141)</name>
    <dbReference type="NCBI Taxonomy" id="395961"/>
    <lineage>
        <taxon>Bacteria</taxon>
        <taxon>Bacillati</taxon>
        <taxon>Cyanobacteriota</taxon>
        <taxon>Cyanophyceae</taxon>
        <taxon>Gomontiellales</taxon>
        <taxon>Cyanothecaceae</taxon>
        <taxon>Cyanothece</taxon>
    </lineage>
</organism>
<accession>B8HPZ5</accession>
<dbReference type="AlphaFoldDB" id="B8HPZ5"/>
<dbReference type="HOGENOM" id="CLU_2463918_0_0_3"/>
<dbReference type="OrthoDB" id="424390at2"/>